<name>F8MIR3_NEUT8</name>
<dbReference type="SUPFAM" id="SSF54928">
    <property type="entry name" value="RNA-binding domain, RBD"/>
    <property type="match status" value="1"/>
</dbReference>
<evidence type="ECO:0000259" key="2">
    <source>
        <dbReference type="PROSITE" id="PS50800"/>
    </source>
</evidence>
<protein>
    <recommendedName>
        <fullName evidence="2">SAP domain-containing protein</fullName>
    </recommendedName>
</protein>
<dbReference type="SMART" id="SM00513">
    <property type="entry name" value="SAP"/>
    <property type="match status" value="1"/>
</dbReference>
<dbReference type="EMBL" id="GL891303">
    <property type="protein sequence ID" value="EGO59015.1"/>
    <property type="molecule type" value="Genomic_DNA"/>
</dbReference>
<evidence type="ECO:0000313" key="3">
    <source>
        <dbReference type="EMBL" id="EGO59015.1"/>
    </source>
</evidence>
<organism evidence="3 4">
    <name type="scientific">Neurospora tetrasperma (strain FGSC 2508 / ATCC MYA-4615 / P0657)</name>
    <dbReference type="NCBI Taxonomy" id="510951"/>
    <lineage>
        <taxon>Eukaryota</taxon>
        <taxon>Fungi</taxon>
        <taxon>Dikarya</taxon>
        <taxon>Ascomycota</taxon>
        <taxon>Pezizomycotina</taxon>
        <taxon>Sordariomycetes</taxon>
        <taxon>Sordariomycetidae</taxon>
        <taxon>Sordariales</taxon>
        <taxon>Sordariaceae</taxon>
        <taxon>Neurospora</taxon>
    </lineage>
</organism>
<dbReference type="CDD" id="cd12432">
    <property type="entry name" value="RRM_ACINU"/>
    <property type="match status" value="1"/>
</dbReference>
<feature type="compositionally biased region" description="Basic and acidic residues" evidence="1">
    <location>
        <begin position="269"/>
        <end position="292"/>
    </location>
</feature>
<dbReference type="OrthoDB" id="5348404at2759"/>
<dbReference type="GeneID" id="20824035"/>
<dbReference type="Gene3D" id="1.10.720.30">
    <property type="entry name" value="SAP domain"/>
    <property type="match status" value="1"/>
</dbReference>
<dbReference type="SUPFAM" id="SSF68906">
    <property type="entry name" value="SAP domain"/>
    <property type="match status" value="1"/>
</dbReference>
<feature type="compositionally biased region" description="Basic and acidic residues" evidence="1">
    <location>
        <begin position="27"/>
        <end position="37"/>
    </location>
</feature>
<feature type="compositionally biased region" description="Acidic residues" evidence="1">
    <location>
        <begin position="51"/>
        <end position="65"/>
    </location>
</feature>
<feature type="region of interest" description="Disordered" evidence="1">
    <location>
        <begin position="20"/>
        <end position="340"/>
    </location>
</feature>
<dbReference type="VEuPathDB" id="FungiDB:NEUTE1DRAFT_120899"/>
<feature type="region of interest" description="Disordered" evidence="1">
    <location>
        <begin position="488"/>
        <end position="558"/>
    </location>
</feature>
<dbReference type="PANTHER" id="PTHR47031">
    <property type="entry name" value="SAP DNA-BINDING DOMAIN-CONTAINING PROTEIN"/>
    <property type="match status" value="1"/>
</dbReference>
<dbReference type="Proteomes" id="UP000008065">
    <property type="component" value="Unassembled WGS sequence"/>
</dbReference>
<dbReference type="RefSeq" id="XP_009849301.1">
    <property type="nucleotide sequence ID" value="XM_009850999.1"/>
</dbReference>
<evidence type="ECO:0000313" key="4">
    <source>
        <dbReference type="Proteomes" id="UP000008065"/>
    </source>
</evidence>
<dbReference type="GO" id="GO:0003676">
    <property type="term" value="F:nucleic acid binding"/>
    <property type="evidence" value="ECO:0007669"/>
    <property type="project" value="InterPro"/>
</dbReference>
<dbReference type="InterPro" id="IPR003034">
    <property type="entry name" value="SAP_dom"/>
</dbReference>
<dbReference type="HOGENOM" id="CLU_016396_0_0_1"/>
<dbReference type="InterPro" id="IPR034257">
    <property type="entry name" value="Acinus_RRM"/>
</dbReference>
<dbReference type="AlphaFoldDB" id="F8MIR3"/>
<feature type="compositionally biased region" description="Gly residues" evidence="1">
    <location>
        <begin position="700"/>
        <end position="716"/>
    </location>
</feature>
<feature type="compositionally biased region" description="Low complexity" evidence="1">
    <location>
        <begin position="157"/>
        <end position="168"/>
    </location>
</feature>
<dbReference type="PROSITE" id="PS50800">
    <property type="entry name" value="SAP"/>
    <property type="match status" value="1"/>
</dbReference>
<dbReference type="InterPro" id="IPR035979">
    <property type="entry name" value="RBD_domain_sf"/>
</dbReference>
<feature type="compositionally biased region" description="Low complexity" evidence="1">
    <location>
        <begin position="104"/>
        <end position="125"/>
    </location>
</feature>
<feature type="domain" description="SAP" evidence="2">
    <location>
        <begin position="5"/>
        <end position="39"/>
    </location>
</feature>
<sequence length="716" mass="78452">MTSDWSKLTVVDLRQELKRRGLSQAGKKADLVERLTVDDQEAQVSQREGDAPPEAEQEEDKEQDNEEVKEQNQEAEATSAQAVETTAEDETTKSPGSPVPSPVKAPLQEPQPEAPSASPASGPVAPEEKTTIAHDATQIEPDVKQDKSNEPTRESAAESAPEANNIPAIRNDTTEEKEEKVEESNSGSVPVAPELTSDTPSRKRRSRSPPPEEEMSRKRARPTEQEDEDIRMSGLESQTDETVLPLDDEQGAKDASYATIHPEIPLAADSEKVSEMHEAPQHRQASEPRELNDGDQEEESRDRVQTEADLKQRSPERAAHDRSAVKYDADMDIDERDVAPSEHPATQALYIKNFMRPLRSEFVREYLQGLAAPPGSLPDPDSIQDFYLDQIRTHAFVSFTSVAAASRVRVALHGKIWPNERNRKELWVDFIPPDRVNEWAETEQSEGGRGNLARWEVRYVRHEEDGNITARLVNAELEPTPALVAAAASGTRGSVSSSARDPLPPPAIPSGPASGRQQQHPGVEGAPSGPRGRGGRVPQPALTGDEMKATRTHPSLLYRPVNAELAERRLQNMRSFYTRDRHRDMGREDEINRYTFEDNDSFVDRGKEVFVGIRPPHREAERRRGRMGGGDGGRGGPPPPPFGRSRGGDRYLPGGGGGRDEPPPRRGGGGSGDEPRSRFDGAPLPTFGGGPPRRRRRGHGGGGGGGGGGGFRGDRY</sequence>
<reference evidence="4" key="1">
    <citation type="journal article" date="2011" name="Genetics">
        <title>Massive changes in genome architecture accompany the transition to self-fertility in the filamentous fungus Neurospora tetrasperma.</title>
        <authorList>
            <person name="Ellison C.E."/>
            <person name="Stajich J.E."/>
            <person name="Jacobson D.J."/>
            <person name="Natvig D.O."/>
            <person name="Lapidus A."/>
            <person name="Foster B."/>
            <person name="Aerts A."/>
            <person name="Riley R."/>
            <person name="Lindquist E.A."/>
            <person name="Grigoriev I.V."/>
            <person name="Taylor J.W."/>
        </authorList>
    </citation>
    <scope>NUCLEOTIDE SEQUENCE [LARGE SCALE GENOMIC DNA]</scope>
    <source>
        <strain evidence="4">FGSC 2508 / P0657</strain>
    </source>
</reference>
<feature type="region of interest" description="Disordered" evidence="1">
    <location>
        <begin position="607"/>
        <end position="716"/>
    </location>
</feature>
<accession>F8MIR3</accession>
<feature type="compositionally biased region" description="Polar residues" evidence="1">
    <location>
        <begin position="75"/>
        <end position="84"/>
    </location>
</feature>
<gene>
    <name evidence="3" type="ORF">NEUTE1DRAFT_120899</name>
</gene>
<feature type="compositionally biased region" description="Basic and acidic residues" evidence="1">
    <location>
        <begin position="300"/>
        <end position="329"/>
    </location>
</feature>
<dbReference type="InterPro" id="IPR036361">
    <property type="entry name" value="SAP_dom_sf"/>
</dbReference>
<keyword evidence="4" id="KW-1185">Reference proteome</keyword>
<dbReference type="Pfam" id="PF02037">
    <property type="entry name" value="SAP"/>
    <property type="match status" value="1"/>
</dbReference>
<feature type="compositionally biased region" description="Basic and acidic residues" evidence="1">
    <location>
        <begin position="214"/>
        <end position="224"/>
    </location>
</feature>
<proteinExistence type="predicted"/>
<dbReference type="KEGG" id="nte:NEUTE1DRAFT120899"/>
<dbReference type="PANTHER" id="PTHR47031:SF3">
    <property type="entry name" value="SAP DOMAIN-CONTAINING PROTEIN"/>
    <property type="match status" value="1"/>
</dbReference>
<feature type="compositionally biased region" description="Basic and acidic residues" evidence="1">
    <location>
        <begin position="172"/>
        <end position="183"/>
    </location>
</feature>
<feature type="compositionally biased region" description="Basic and acidic residues" evidence="1">
    <location>
        <begin position="141"/>
        <end position="156"/>
    </location>
</feature>
<evidence type="ECO:0000256" key="1">
    <source>
        <dbReference type="SAM" id="MobiDB-lite"/>
    </source>
</evidence>